<dbReference type="PROSITE" id="PS51257">
    <property type="entry name" value="PROKAR_LIPOPROTEIN"/>
    <property type="match status" value="1"/>
</dbReference>
<dbReference type="Gene3D" id="3.40.190.10">
    <property type="entry name" value="Periplasmic binding protein-like II"/>
    <property type="match status" value="2"/>
</dbReference>
<dbReference type="PANTHER" id="PTHR30570:SF1">
    <property type="entry name" value="PHOSPHATE-BINDING PROTEIN PSTS"/>
    <property type="match status" value="1"/>
</dbReference>
<dbReference type="SUPFAM" id="SSF53850">
    <property type="entry name" value="Periplasmic binding protein-like II"/>
    <property type="match status" value="1"/>
</dbReference>
<feature type="signal peptide" evidence="2">
    <location>
        <begin position="1"/>
        <end position="26"/>
    </location>
</feature>
<comment type="caution">
    <text evidence="4">The sequence shown here is derived from an EMBL/GenBank/DDBJ whole genome shotgun (WGS) entry which is preliminary data.</text>
</comment>
<sequence>MKRVLTALPLAAALLLAGCSSSDTTAAGDGAITITGSATVEPITRFIAERTDTPVNLTSEGSTDGFQAFCKGESDINDSSVAIPAEDQKLCEDNKVEFIELPIALDAITLVKNNQNTWAQDLTIDQLREIWSENSGATRWSDLDPSWPDEEITLYGRPDGSGTLGVFKNTVLGDAEIRSDYAATDDIDELSSWIADDVNGLGFMGIGNYLATEGTIRDRIDNVSVDGVAPGREETQSGEYPLARPLFIYVSKKSAEDEKVETFVTEYLNRVEAALPRVFFYQLPEEDYADAKERFEKRTVGADAKWQG</sequence>
<accession>A0ABT1G2A9</accession>
<evidence type="ECO:0000313" key="5">
    <source>
        <dbReference type="Proteomes" id="UP001204000"/>
    </source>
</evidence>
<dbReference type="Pfam" id="PF12849">
    <property type="entry name" value="PBP_like_2"/>
    <property type="match status" value="1"/>
</dbReference>
<feature type="chain" id="PRO_5047135841" evidence="2">
    <location>
        <begin position="27"/>
        <end position="308"/>
    </location>
</feature>
<keyword evidence="1 2" id="KW-0732">Signal</keyword>
<dbReference type="EMBL" id="JAMFTQ010000010">
    <property type="protein sequence ID" value="MCP1388165.1"/>
    <property type="molecule type" value="Genomic_DNA"/>
</dbReference>
<name>A0ABT1G2A9_9CORY</name>
<dbReference type="RefSeq" id="WP_253578375.1">
    <property type="nucleotide sequence ID" value="NZ_JAMFTQ010000010.1"/>
</dbReference>
<dbReference type="PANTHER" id="PTHR30570">
    <property type="entry name" value="PERIPLASMIC PHOSPHATE BINDING COMPONENT OF PHOSPHATE ABC TRANSPORTER"/>
    <property type="match status" value="1"/>
</dbReference>
<organism evidence="4 5">
    <name type="scientific">Corynebacterium stercoris</name>
    <dbReference type="NCBI Taxonomy" id="2943490"/>
    <lineage>
        <taxon>Bacteria</taxon>
        <taxon>Bacillati</taxon>
        <taxon>Actinomycetota</taxon>
        <taxon>Actinomycetes</taxon>
        <taxon>Mycobacteriales</taxon>
        <taxon>Corynebacteriaceae</taxon>
        <taxon>Corynebacterium</taxon>
    </lineage>
</organism>
<reference evidence="4" key="1">
    <citation type="submission" date="2022-05" db="EMBL/GenBank/DDBJ databases">
        <title>Corynebacterium sp. TA-R-1 sp. nov., isolated from human feces.</title>
        <authorList>
            <person name="Shamsuzzaman M."/>
            <person name="Dahal R.H."/>
        </authorList>
    </citation>
    <scope>NUCLEOTIDE SEQUENCE</scope>
    <source>
        <strain evidence="4">TA-R-1</strain>
    </source>
</reference>
<evidence type="ECO:0000259" key="3">
    <source>
        <dbReference type="Pfam" id="PF12849"/>
    </source>
</evidence>
<evidence type="ECO:0000256" key="2">
    <source>
        <dbReference type="SAM" id="SignalP"/>
    </source>
</evidence>
<protein>
    <submittedName>
        <fullName evidence="4">Substrate-binding domain-containing protein</fullName>
    </submittedName>
</protein>
<dbReference type="InterPro" id="IPR024370">
    <property type="entry name" value="PBP_domain"/>
</dbReference>
<gene>
    <name evidence="4" type="ORF">M5J20_08185</name>
</gene>
<dbReference type="Proteomes" id="UP001204000">
    <property type="component" value="Unassembled WGS sequence"/>
</dbReference>
<proteinExistence type="predicted"/>
<evidence type="ECO:0000256" key="1">
    <source>
        <dbReference type="ARBA" id="ARBA00022729"/>
    </source>
</evidence>
<evidence type="ECO:0000313" key="4">
    <source>
        <dbReference type="EMBL" id="MCP1388165.1"/>
    </source>
</evidence>
<keyword evidence="5" id="KW-1185">Reference proteome</keyword>
<feature type="domain" description="PBP" evidence="3">
    <location>
        <begin position="22"/>
        <end position="268"/>
    </location>
</feature>
<dbReference type="InterPro" id="IPR050811">
    <property type="entry name" value="Phosphate_ABC_transporter"/>
</dbReference>